<dbReference type="AlphaFoldDB" id="E9PLG9"/>
<dbReference type="Bgee" id="ENSG00000158055">
    <property type="expression patterns" value="Expressed in lower esophagus mucosa and 109 other cell types or tissues"/>
</dbReference>
<reference evidence="1 2" key="3">
    <citation type="journal article" date="2006" name="Nature">
        <title>The DNA sequence and biological annotation of human chromosome 1.</title>
        <authorList>
            <person name="Gregory S.G."/>
            <person name="Barlow K.F."/>
            <person name="McLay K.E."/>
            <person name="Kaul R."/>
            <person name="Swarbreck D."/>
            <person name="Dunham A."/>
            <person name="Scott C.E."/>
            <person name="Howe K.L."/>
            <person name="Woodfine K."/>
            <person name="Spencer C.C."/>
            <person name="Jones M.C."/>
            <person name="Gillson C."/>
            <person name="Searle S."/>
            <person name="Zhou Y."/>
            <person name="Kokocinski F."/>
            <person name="McDonald L."/>
            <person name="Evans R."/>
            <person name="Phillips K."/>
            <person name="Atkinson A."/>
            <person name="Cooper R."/>
            <person name="Jones C."/>
            <person name="Hall R.E."/>
            <person name="Andrews T.D."/>
            <person name="Lloyd C."/>
            <person name="Ainscough R."/>
            <person name="Almeida J.P."/>
            <person name="Ambrose K.D."/>
            <person name="Anderson F."/>
            <person name="Andrew R.W."/>
            <person name="Ashwell R.I."/>
            <person name="Aubin K."/>
            <person name="Babbage A.K."/>
            <person name="Bagguley C.L."/>
            <person name="Bailey J."/>
            <person name="Beasley H."/>
            <person name="Bethel G."/>
            <person name="Bird C.P."/>
            <person name="Bray-Allen S."/>
            <person name="Brown J.Y."/>
            <person name="Brown A.J."/>
            <person name="Buckley D."/>
            <person name="Burton J."/>
            <person name="Bye J."/>
            <person name="Carder C."/>
            <person name="Chapman J.C."/>
            <person name="Clark S.Y."/>
            <person name="Clarke G."/>
            <person name="Clee C."/>
            <person name="Cobley V."/>
            <person name="Collier R.E."/>
            <person name="Corby N."/>
            <person name="Coville G.J."/>
            <person name="Davies J."/>
            <person name="Deadman R."/>
            <person name="Dunn M."/>
            <person name="Earthrowl M."/>
            <person name="Ellington A.G."/>
            <person name="Errington H."/>
            <person name="Frankish A."/>
            <person name="Frankland J."/>
            <person name="French L."/>
            <person name="Garner P."/>
            <person name="Garnett J."/>
            <person name="Gay L."/>
            <person name="Ghori M.R."/>
            <person name="Gibson R."/>
            <person name="Gilby L.M."/>
            <person name="Gillett W."/>
            <person name="Glithero R.J."/>
            <person name="Grafham D.V."/>
            <person name="Griffiths C."/>
            <person name="Griffiths-Jones S."/>
            <person name="Grocock R."/>
            <person name="Hammond S."/>
            <person name="Harrison E.S."/>
            <person name="Hart E."/>
            <person name="Haugen E."/>
            <person name="Heath P.D."/>
            <person name="Holmes S."/>
            <person name="Holt K."/>
            <person name="Howden P.J."/>
            <person name="Hunt A.R."/>
            <person name="Hunt S.E."/>
            <person name="Hunter G."/>
            <person name="Isherwood J."/>
            <person name="James R."/>
            <person name="Johnson C."/>
            <person name="Johnson D."/>
            <person name="Joy A."/>
            <person name="Kay M."/>
            <person name="Kershaw J.K."/>
            <person name="Kibukawa M."/>
            <person name="Kimberley A.M."/>
            <person name="King A."/>
            <person name="Knights A.J."/>
            <person name="Lad H."/>
            <person name="Laird G."/>
            <person name="Lawlor S."/>
            <person name="Leongamornlert D.A."/>
            <person name="Lloyd D.M."/>
            <person name="Loveland J."/>
            <person name="Lovell J."/>
            <person name="Lush M.J."/>
            <person name="Lyne R."/>
            <person name="Martin S."/>
            <person name="Mashreghi-Mohammadi M."/>
            <person name="Matthews L."/>
            <person name="Matthews N.S."/>
            <person name="McLaren S."/>
            <person name="Milne S."/>
            <person name="Mistry S."/>
            <person name="Moore M.J."/>
            <person name="Nickerson T."/>
            <person name="O'Dell C.N."/>
            <person name="Oliver K."/>
            <person name="Palmeiri A."/>
            <person name="Palmer S.A."/>
            <person name="Parker A."/>
            <person name="Patel D."/>
            <person name="Pearce A.V."/>
            <person name="Peck A.I."/>
            <person name="Pelan S."/>
            <person name="Phelps K."/>
            <person name="Phillimore B.J."/>
            <person name="Plumb R."/>
            <person name="Rajan J."/>
            <person name="Raymond C."/>
            <person name="Rouse G."/>
            <person name="Saenphimmachak C."/>
            <person name="Sehra H.K."/>
            <person name="Sheridan E."/>
            <person name="Shownkeen R."/>
            <person name="Sims S."/>
            <person name="Skuce C.D."/>
            <person name="Smith M."/>
            <person name="Steward C."/>
            <person name="Subramanian S."/>
            <person name="Sycamore N."/>
            <person name="Tracey A."/>
            <person name="Tromans A."/>
            <person name="Van Helmond Z."/>
            <person name="Wall M."/>
            <person name="Wallis J.M."/>
            <person name="White S."/>
            <person name="Whitehead S.L."/>
            <person name="Wilkinson J.E."/>
            <person name="Willey D.L."/>
            <person name="Williams H."/>
            <person name="Wilming L."/>
            <person name="Wray P.W."/>
            <person name="Wu Z."/>
            <person name="Coulson A."/>
            <person name="Vaudin M."/>
            <person name="Sulston J.E."/>
            <person name="Durbin R."/>
            <person name="Hubbard T."/>
            <person name="Wooster R."/>
            <person name="Dunham I."/>
            <person name="Carter N.P."/>
            <person name="McVean G."/>
            <person name="Ross M.T."/>
            <person name="Harrow J."/>
            <person name="Olson M.V."/>
            <person name="Beck S."/>
            <person name="Rogers J."/>
            <person name="Bentley D.R."/>
            <person name="Banerjee R."/>
            <person name="Bryant S.P."/>
            <person name="Burford D.C."/>
            <person name="Burrill W.D."/>
            <person name="Clegg S.M."/>
            <person name="Dhami P."/>
            <person name="Dovey O."/>
            <person name="Faulkner L.M."/>
            <person name="Gribble S.M."/>
            <person name="Langford C.F."/>
            <person name="Pandian R.D."/>
            <person name="Porter K.M."/>
            <person name="Prigmore E."/>
        </authorList>
    </citation>
    <scope>NUCLEOTIDE SEQUENCE [LARGE SCALE GENOMIC DNA]</scope>
</reference>
<dbReference type="Ensembl" id="ENST00000528064">
    <property type="protein sequence ID" value="ENSP00000435130"/>
    <property type="gene ID" value="ENSG00000158055"/>
</dbReference>
<dbReference type="ExpressionAtlas" id="E9PLG9">
    <property type="expression patterns" value="baseline and differential"/>
</dbReference>
<dbReference type="EMBL" id="AL031431">
    <property type="status" value="NOT_ANNOTATED_CDS"/>
    <property type="molecule type" value="Genomic_DNA"/>
</dbReference>
<dbReference type="VEuPathDB" id="HostDB:ENSG00000158055"/>
<sequence length="52" mass="5832">MWMNSILPIFLVPRRSGYCPPALGAGMTKERGTTMAWNMRRTSLPLKAPHTS</sequence>
<dbReference type="UCSC" id="uc057dix.1">
    <property type="organism name" value="human"/>
</dbReference>
<dbReference type="GeneTree" id="ENSGT00940000157970"/>
<dbReference type="OrthoDB" id="7680836at2759"/>
<organism evidence="1 2">
    <name type="scientific">Homo sapiens</name>
    <name type="common">Human</name>
    <dbReference type="NCBI Taxonomy" id="9606"/>
    <lineage>
        <taxon>Eukaryota</taxon>
        <taxon>Metazoa</taxon>
        <taxon>Chordata</taxon>
        <taxon>Craniata</taxon>
        <taxon>Vertebrata</taxon>
        <taxon>Euteleostomi</taxon>
        <taxon>Mammalia</taxon>
        <taxon>Eutheria</taxon>
        <taxon>Euarchontoglires</taxon>
        <taxon>Primates</taxon>
        <taxon>Haplorrhini</taxon>
        <taxon>Catarrhini</taxon>
        <taxon>Hominidae</taxon>
        <taxon>Homo</taxon>
    </lineage>
</organism>
<evidence type="ECO:0000313" key="2">
    <source>
        <dbReference type="Proteomes" id="UP000005640"/>
    </source>
</evidence>
<gene>
    <name evidence="1" type="primary">GRHL3</name>
</gene>
<dbReference type="Proteomes" id="UP000005640">
    <property type="component" value="Chromosome 1"/>
</dbReference>
<dbReference type="HOGENOM" id="CLU_3086515_0_0_1"/>
<accession>E9PLG9</accession>
<reference evidence="2" key="1">
    <citation type="journal article" date="2001" name="Nature">
        <title>Initial sequencing and analysis of the human genome.</title>
        <authorList>
            <consortium name="International Human Genome Sequencing Consortium"/>
            <person name="Lander E.S."/>
            <person name="Linton L.M."/>
            <person name="Birren B."/>
            <person name="Nusbaum C."/>
            <person name="Zody M.C."/>
            <person name="Baldwin J."/>
            <person name="Devon K."/>
            <person name="Dewar K."/>
            <person name="Doyle M."/>
            <person name="FitzHugh W."/>
            <person name="Funke R."/>
            <person name="Gage D."/>
            <person name="Harris K."/>
            <person name="Heaford A."/>
            <person name="Howland J."/>
            <person name="Kann L."/>
            <person name="Lehoczky J."/>
            <person name="LeVine R."/>
            <person name="McEwan P."/>
            <person name="McKernan K."/>
            <person name="Meldrim J."/>
            <person name="Mesirov J.P."/>
            <person name="Miranda C."/>
            <person name="Morris W."/>
            <person name="Naylor J."/>
            <person name="Raymond C."/>
            <person name="Rosetti M."/>
            <person name="Santos R."/>
            <person name="Sheridan A."/>
            <person name="Sougnez C."/>
            <person name="Stange-Thomann N."/>
            <person name="Stojanovic N."/>
            <person name="Subramanian A."/>
            <person name="Wyman D."/>
            <person name="Rogers J."/>
            <person name="Sulston J."/>
            <person name="Ainscough R."/>
            <person name="Beck S."/>
            <person name="Bentley D."/>
            <person name="Burton J."/>
            <person name="Clee C."/>
            <person name="Carter N."/>
            <person name="Coulson A."/>
            <person name="Deadman R."/>
            <person name="Deloukas P."/>
            <person name="Dunham A."/>
            <person name="Dunham I."/>
            <person name="Durbin R."/>
            <person name="French L."/>
            <person name="Grafham D."/>
            <person name="Gregory S."/>
            <person name="Hubbard T."/>
            <person name="Humphray S."/>
            <person name="Hunt A."/>
            <person name="Jones M."/>
            <person name="Lloyd C."/>
            <person name="McMurray A."/>
            <person name="Matthews L."/>
            <person name="Mercer S."/>
            <person name="Milne S."/>
            <person name="Mullikin J.C."/>
            <person name="Mungall A."/>
            <person name="Plumb R."/>
            <person name="Ross M."/>
            <person name="Shownkeen R."/>
            <person name="Sims S."/>
            <person name="Waterston R.H."/>
            <person name="Wilson R.K."/>
            <person name="Hillier L.W."/>
            <person name="McPherson J.D."/>
            <person name="Marra M.A."/>
            <person name="Mardis E.R."/>
            <person name="Fulton L.A."/>
            <person name="Chinwalla A.T."/>
            <person name="Pepin K.H."/>
            <person name="Gish W.R."/>
            <person name="Chissoe S.L."/>
            <person name="Wendl M.C."/>
            <person name="Delehaunty K.D."/>
            <person name="Miner T.L."/>
            <person name="Delehaunty A."/>
            <person name="Kramer J.B."/>
            <person name="Cook L.L."/>
            <person name="Fulton R.S."/>
            <person name="Johnson D.L."/>
            <person name="Minx P.J."/>
            <person name="Clifton S.W."/>
            <person name="Hawkins T."/>
            <person name="Branscomb E."/>
            <person name="Predki P."/>
            <person name="Richardson P."/>
            <person name="Wenning S."/>
            <person name="Slezak T."/>
            <person name="Doggett N."/>
            <person name="Cheng J.F."/>
            <person name="Olsen A."/>
            <person name="Lucas S."/>
            <person name="Elkin C."/>
            <person name="Uberbacher E."/>
            <person name="Frazier M."/>
            <person name="Gibbs R.A."/>
            <person name="Muzny D.M."/>
            <person name="Scherer S.E."/>
            <person name="Bouck J.B."/>
            <person name="Sodergren E.J."/>
            <person name="Worley K.C."/>
            <person name="Rives C.M."/>
            <person name="Gorrell J.H."/>
            <person name="Metzker M.L."/>
            <person name="Naylor S.L."/>
            <person name="Kucherlapati R.S."/>
            <person name="Nelson D.L."/>
            <person name="Weinstock G.M."/>
            <person name="Sakaki Y."/>
            <person name="Fujiyama A."/>
            <person name="Hattori M."/>
            <person name="Yada T."/>
            <person name="Toyoda A."/>
            <person name="Itoh T."/>
            <person name="Kawagoe C."/>
            <person name="Watanabe H."/>
            <person name="Totoki Y."/>
            <person name="Taylor T."/>
            <person name="Weissenbach J."/>
            <person name="Heilig R."/>
            <person name="Saurin W."/>
            <person name="Artiguenave F."/>
            <person name="Brottier P."/>
            <person name="Bruls T."/>
            <person name="Pelletier E."/>
            <person name="Robert C."/>
            <person name="Wincker P."/>
            <person name="Smith D.R."/>
            <person name="Doucette-Stamm L."/>
            <person name="Rubenfield M."/>
            <person name="Weinstock K."/>
            <person name="Lee H.M."/>
            <person name="Dubois J."/>
            <person name="Rosenthal A."/>
            <person name="Platzer M."/>
            <person name="Nyakatura G."/>
            <person name="Taudien S."/>
            <person name="Rump A."/>
            <person name="Yang H."/>
            <person name="Yu J."/>
            <person name="Wang J."/>
            <person name="Huang G."/>
            <person name="Gu J."/>
            <person name="Hood L."/>
            <person name="Rowen L."/>
            <person name="Madan A."/>
            <person name="Qin S."/>
            <person name="Davis R.W."/>
            <person name="Federspiel N.A."/>
            <person name="Abola A.P."/>
            <person name="Proctor M.J."/>
            <person name="Myers R.M."/>
            <person name="Schmutz J."/>
            <person name="Dickson M."/>
            <person name="Grimwood J."/>
            <person name="Cox D.R."/>
            <person name="Olson M.V."/>
            <person name="Kaul R."/>
            <person name="Raymond C."/>
            <person name="Shimizu N."/>
            <person name="Kawasaki K."/>
            <person name="Minoshima S."/>
            <person name="Evans G.A."/>
            <person name="Athanasiou M."/>
            <person name="Schultz R."/>
            <person name="Roe B.A."/>
            <person name="Chen F."/>
            <person name="Pan H."/>
            <person name="Ramser J."/>
            <person name="Lehrach H."/>
            <person name="Reinhardt R."/>
            <person name="McCombie W.R."/>
            <person name="de la Bastide M."/>
            <person name="Dedhia N."/>
            <person name="Blocker H."/>
            <person name="Hornischer K."/>
            <person name="Nordsiek G."/>
            <person name="Agarwala R."/>
            <person name="Aravind L."/>
            <person name="Bailey J.A."/>
            <person name="Bateman A."/>
            <person name="Batzoglou S."/>
            <person name="Birney E."/>
            <person name="Bork P."/>
            <person name="Brown D.G."/>
            <person name="Burge C.B."/>
            <person name="Cerutti L."/>
            <person name="Chen H.C."/>
            <person name="Church D."/>
            <person name="Clamp M."/>
            <person name="Copley R.R."/>
            <person name="Doerks T."/>
            <person name="Eddy S.R."/>
            <person name="Eichler E.E."/>
            <person name="Furey T.S."/>
            <person name="Galagan J."/>
            <person name="Gilbert J.G."/>
            <person name="Harmon C."/>
            <person name="Hayashizaki Y."/>
            <person name="Haussler D."/>
            <person name="Hermjakob H."/>
            <person name="Hokamp K."/>
            <person name="Jang W."/>
            <person name="Johnson L.S."/>
            <person name="Jones T.A."/>
            <person name="Kasif S."/>
            <person name="Kaspryzk A."/>
            <person name="Kennedy S."/>
            <person name="Kent W.J."/>
            <person name="Kitts P."/>
            <person name="Koonin E.V."/>
            <person name="Korf I."/>
            <person name="Kulp D."/>
            <person name="Lancet D."/>
            <person name="Lowe T.M."/>
            <person name="McLysaght A."/>
            <person name="Mikkelsen T."/>
            <person name="Moran J.V."/>
            <person name="Mulder N."/>
            <person name="Pollara V.J."/>
            <person name="Ponting C.P."/>
            <person name="Schuler G."/>
            <person name="Schultz J."/>
            <person name="Slater G."/>
            <person name="Smit A.F."/>
            <person name="Stupka E."/>
            <person name="Szustakowski J."/>
            <person name="Thierry-Mieg D."/>
            <person name="Thierry-Mieg J."/>
            <person name="Wagner L."/>
            <person name="Wallis J."/>
            <person name="Wheeler R."/>
            <person name="Williams A."/>
            <person name="Wolf Y.I."/>
            <person name="Wolfe K.H."/>
            <person name="Yang S.P."/>
            <person name="Yeh R.F."/>
            <person name="Collins F."/>
            <person name="Guyer M.S."/>
            <person name="Peterson J."/>
            <person name="Felsenfeld A."/>
            <person name="Wetterstrand K.A."/>
            <person name="Patrinos A."/>
            <person name="Morgan M.J."/>
            <person name="de Jong P."/>
            <person name="Catanese J.J."/>
            <person name="Osoegawa K."/>
            <person name="Shizuya H."/>
            <person name="Choi S."/>
            <person name="Chen Y.J."/>
        </authorList>
    </citation>
    <scope>NUCLEOTIDE SEQUENCE [LARGE SCALE GENOMIC DNA]</scope>
</reference>
<dbReference type="ChiTaRS" id="GRHL3">
    <property type="organism name" value="human"/>
</dbReference>
<evidence type="ECO:0000313" key="1">
    <source>
        <dbReference type="Ensembl" id="ENSP00000435130"/>
    </source>
</evidence>
<reference evidence="2" key="2">
    <citation type="journal article" date="2004" name="Nature">
        <title>Finishing the euchromatic sequence of the human genome.</title>
        <authorList>
            <consortium name="International Human Genome Sequencing Consortium"/>
        </authorList>
    </citation>
    <scope>NUCLEOTIDE SEQUENCE [LARGE SCALE GENOMIC DNA]</scope>
</reference>
<name>E9PLG9_HUMAN</name>
<dbReference type="OpenTargets" id="ENSG00000158055"/>
<dbReference type="HGNC" id="HGNC:25839">
    <property type="gene designation" value="GRHL3"/>
</dbReference>
<protein>
    <submittedName>
        <fullName evidence="1">Grainyhead-like protein 3 homolog</fullName>
    </submittedName>
</protein>
<proteinExistence type="predicted"/>
<dbReference type="EMBL" id="AL138902">
    <property type="status" value="NOT_ANNOTATED_CDS"/>
    <property type="molecule type" value="Genomic_DNA"/>
</dbReference>
<reference evidence="1" key="4">
    <citation type="submission" date="2011-07" db="UniProtKB">
        <authorList>
            <consortium name="Ensembl"/>
        </authorList>
    </citation>
    <scope>IDENTIFICATION</scope>
</reference>
<keyword evidence="2" id="KW-1185">Reference proteome</keyword>